<evidence type="ECO:0000259" key="7">
    <source>
        <dbReference type="Pfam" id="PF12849"/>
    </source>
</evidence>
<evidence type="ECO:0000256" key="2">
    <source>
        <dbReference type="ARBA" id="ARBA00008725"/>
    </source>
</evidence>
<feature type="domain" description="PBP" evidence="7">
    <location>
        <begin position="16"/>
        <end position="294"/>
    </location>
</feature>
<evidence type="ECO:0000256" key="6">
    <source>
        <dbReference type="PIRNR" id="PIRNR002756"/>
    </source>
</evidence>
<dbReference type="AlphaFoldDB" id="A0A3A4NS07"/>
<comment type="subunit">
    <text evidence="3">The complex is composed of two ATP-binding proteins (PstB), two transmembrane proteins (PstC and PstA) and a solute-binding protein (PstS).</text>
</comment>
<comment type="similarity">
    <text evidence="2 6">Belongs to the PstS family.</text>
</comment>
<dbReference type="SUPFAM" id="SSF53850">
    <property type="entry name" value="Periplasmic binding protein-like II"/>
    <property type="match status" value="1"/>
</dbReference>
<dbReference type="Proteomes" id="UP000265882">
    <property type="component" value="Unassembled WGS sequence"/>
</dbReference>
<protein>
    <recommendedName>
        <fullName evidence="6">Phosphate-binding protein</fullName>
    </recommendedName>
</protein>
<evidence type="ECO:0000256" key="5">
    <source>
        <dbReference type="ARBA" id="ARBA00022592"/>
    </source>
</evidence>
<dbReference type="InterPro" id="IPR005673">
    <property type="entry name" value="ABC_phos-bd_PstS"/>
</dbReference>
<dbReference type="InterPro" id="IPR024370">
    <property type="entry name" value="PBP_domain"/>
</dbReference>
<organism evidence="8 9">
    <name type="scientific">Abyssobacteria bacterium (strain SURF_5)</name>
    <dbReference type="NCBI Taxonomy" id="2093360"/>
    <lineage>
        <taxon>Bacteria</taxon>
        <taxon>Pseudomonadati</taxon>
        <taxon>Candidatus Hydrogenedentota</taxon>
        <taxon>Candidatus Abyssobacteria</taxon>
    </lineage>
</organism>
<dbReference type="CDD" id="cd13565">
    <property type="entry name" value="PBP2_PstS"/>
    <property type="match status" value="1"/>
</dbReference>
<comment type="caution">
    <text evidence="8">The sequence shown here is derived from an EMBL/GenBank/DDBJ whole genome shotgun (WGS) entry which is preliminary data.</text>
</comment>
<dbReference type="PANTHER" id="PTHR42996">
    <property type="entry name" value="PHOSPHATE-BINDING PROTEIN PSTS"/>
    <property type="match status" value="1"/>
</dbReference>
<reference evidence="8 9" key="1">
    <citation type="journal article" date="2017" name="ISME J.">
        <title>Energy and carbon metabolisms in a deep terrestrial subsurface fluid microbial community.</title>
        <authorList>
            <person name="Momper L."/>
            <person name="Jungbluth S.P."/>
            <person name="Lee M.D."/>
            <person name="Amend J.P."/>
        </authorList>
    </citation>
    <scope>NUCLEOTIDE SEQUENCE [LARGE SCALE GENOMIC DNA]</scope>
    <source>
        <strain evidence="8">SURF_5</strain>
    </source>
</reference>
<dbReference type="PIRSF" id="PIRSF002756">
    <property type="entry name" value="PstS"/>
    <property type="match status" value="1"/>
</dbReference>
<dbReference type="GO" id="GO:0042301">
    <property type="term" value="F:phosphate ion binding"/>
    <property type="evidence" value="ECO:0007669"/>
    <property type="project" value="InterPro"/>
</dbReference>
<evidence type="ECO:0000256" key="1">
    <source>
        <dbReference type="ARBA" id="ARBA00002841"/>
    </source>
</evidence>
<keyword evidence="5 6" id="KW-0592">Phosphate transport</keyword>
<proteinExistence type="inferred from homology"/>
<dbReference type="NCBIfam" id="NF008171">
    <property type="entry name" value="PRK10918.1"/>
    <property type="match status" value="1"/>
</dbReference>
<sequence>MLLIFSASAVGLGQEVAINGAGATFPYPIYSQWTYKYNQLTGVRINYQSIGSGGGIAQIKAGTVHFGASDAPLKPEELDEAGLIQFPMVIGGVVPVINVSGIESGNLKLTPSLLADIFLGKITRWNHPSLLKANVGLRLPDKAITVVHRADGSGTTWIFTDYLSKVSPQWKESIGVGTAVAWPTGIGGKGNEGIATYVQRTAGSIGYVEYAYALQNKLVYALLQNKAGNFVAPTMETFQAAAAGADWKNAPGYYLILTDQDGAESWPITGASFILVYKQQRNAKQGKTMLSFFDWCYRHGADMAKELHYVPIPMNVVDLVKNTWQEQVTSNGQPLWP</sequence>
<comment type="function">
    <text evidence="1">Part of the ABC transporter complex PstSACB involved in phosphate import.</text>
</comment>
<keyword evidence="4 6" id="KW-0813">Transport</keyword>
<dbReference type="NCBIfam" id="TIGR00975">
    <property type="entry name" value="3a0107s03"/>
    <property type="match status" value="1"/>
</dbReference>
<dbReference type="EMBL" id="QZKU01000099">
    <property type="protein sequence ID" value="RJP18584.1"/>
    <property type="molecule type" value="Genomic_DNA"/>
</dbReference>
<dbReference type="InterPro" id="IPR050962">
    <property type="entry name" value="Phosphate-bind_PstS"/>
</dbReference>
<evidence type="ECO:0000256" key="4">
    <source>
        <dbReference type="ARBA" id="ARBA00022448"/>
    </source>
</evidence>
<gene>
    <name evidence="8" type="primary">pstS</name>
    <name evidence="8" type="ORF">C4520_14200</name>
</gene>
<dbReference type="PANTHER" id="PTHR42996:SF1">
    <property type="entry name" value="PHOSPHATE-BINDING PROTEIN PSTS"/>
    <property type="match status" value="1"/>
</dbReference>
<accession>A0A3A4NS07</accession>
<dbReference type="Pfam" id="PF12849">
    <property type="entry name" value="PBP_like_2"/>
    <property type="match status" value="1"/>
</dbReference>
<name>A0A3A4NS07_ABYX5</name>
<evidence type="ECO:0000256" key="3">
    <source>
        <dbReference type="ARBA" id="ARBA00011529"/>
    </source>
</evidence>
<evidence type="ECO:0000313" key="9">
    <source>
        <dbReference type="Proteomes" id="UP000265882"/>
    </source>
</evidence>
<dbReference type="Gene3D" id="3.40.190.10">
    <property type="entry name" value="Periplasmic binding protein-like II"/>
    <property type="match status" value="2"/>
</dbReference>
<evidence type="ECO:0000313" key="8">
    <source>
        <dbReference type="EMBL" id="RJP18584.1"/>
    </source>
</evidence>
<dbReference type="GO" id="GO:0035435">
    <property type="term" value="P:phosphate ion transmembrane transport"/>
    <property type="evidence" value="ECO:0007669"/>
    <property type="project" value="InterPro"/>
</dbReference>
<dbReference type="GO" id="GO:0043190">
    <property type="term" value="C:ATP-binding cassette (ABC) transporter complex"/>
    <property type="evidence" value="ECO:0007669"/>
    <property type="project" value="InterPro"/>
</dbReference>